<dbReference type="Proteomes" id="UP000585905">
    <property type="component" value="Unassembled WGS sequence"/>
</dbReference>
<name>A0A839E6A2_9MICO</name>
<comment type="caution">
    <text evidence="3">The sequence shown here is derived from an EMBL/GenBank/DDBJ whole genome shotgun (WGS) entry which is preliminary data.</text>
</comment>
<dbReference type="InterPro" id="IPR004143">
    <property type="entry name" value="BPL_LPL_catalytic"/>
</dbReference>
<dbReference type="AlphaFoldDB" id="A0A839E6A2"/>
<gene>
    <name evidence="3" type="ORF">FHX53_001798</name>
</gene>
<protein>
    <submittedName>
        <fullName evidence="3">Lipoate-protein ligase A</fullName>
    </submittedName>
</protein>
<dbReference type="InterPro" id="IPR045864">
    <property type="entry name" value="aa-tRNA-synth_II/BPL/LPL"/>
</dbReference>
<dbReference type="PROSITE" id="PS51733">
    <property type="entry name" value="BPL_LPL_CATALYTIC"/>
    <property type="match status" value="1"/>
</dbReference>
<organism evidence="3 4">
    <name type="scientific">Microcella alkalica</name>
    <dbReference type="NCBI Taxonomy" id="355930"/>
    <lineage>
        <taxon>Bacteria</taxon>
        <taxon>Bacillati</taxon>
        <taxon>Actinomycetota</taxon>
        <taxon>Actinomycetes</taxon>
        <taxon>Micrococcales</taxon>
        <taxon>Microbacteriaceae</taxon>
        <taxon>Microcella</taxon>
    </lineage>
</organism>
<reference evidence="3 4" key="1">
    <citation type="submission" date="2020-07" db="EMBL/GenBank/DDBJ databases">
        <title>Sequencing the genomes of 1000 actinobacteria strains.</title>
        <authorList>
            <person name="Klenk H.-P."/>
        </authorList>
    </citation>
    <scope>NUCLEOTIDE SEQUENCE [LARGE SCALE GENOMIC DNA]</scope>
    <source>
        <strain evidence="3 4">DSM 19663</strain>
    </source>
</reference>
<evidence type="ECO:0000313" key="3">
    <source>
        <dbReference type="EMBL" id="MBA8848199.1"/>
    </source>
</evidence>
<dbReference type="RefSeq" id="WP_182491000.1">
    <property type="nucleotide sequence ID" value="NZ_BAAAOV010000016.1"/>
</dbReference>
<evidence type="ECO:0000313" key="4">
    <source>
        <dbReference type="Proteomes" id="UP000585905"/>
    </source>
</evidence>
<feature type="region of interest" description="Disordered" evidence="1">
    <location>
        <begin position="1"/>
        <end position="40"/>
    </location>
</feature>
<dbReference type="EMBL" id="JACGWX010000004">
    <property type="protein sequence ID" value="MBA8848199.1"/>
    <property type="molecule type" value="Genomic_DNA"/>
</dbReference>
<feature type="compositionally biased region" description="Low complexity" evidence="1">
    <location>
        <begin position="1"/>
        <end position="12"/>
    </location>
</feature>
<accession>A0A839E6A2</accession>
<evidence type="ECO:0000259" key="2">
    <source>
        <dbReference type="PROSITE" id="PS51733"/>
    </source>
</evidence>
<proteinExistence type="predicted"/>
<dbReference type="GO" id="GO:0016874">
    <property type="term" value="F:ligase activity"/>
    <property type="evidence" value="ECO:0007669"/>
    <property type="project" value="UniProtKB-KW"/>
</dbReference>
<dbReference type="Gene3D" id="3.30.930.10">
    <property type="entry name" value="Bira Bifunctional Protein, Domain 2"/>
    <property type="match status" value="1"/>
</dbReference>
<dbReference type="SUPFAM" id="SSF55681">
    <property type="entry name" value="Class II aaRS and biotin synthetases"/>
    <property type="match status" value="1"/>
</dbReference>
<dbReference type="Pfam" id="PF21948">
    <property type="entry name" value="LplA-B_cat"/>
    <property type="match status" value="1"/>
</dbReference>
<keyword evidence="3" id="KW-0436">Ligase</keyword>
<feature type="domain" description="BPL/LPL catalytic" evidence="2">
    <location>
        <begin position="73"/>
        <end position="269"/>
    </location>
</feature>
<evidence type="ECO:0000256" key="1">
    <source>
        <dbReference type="SAM" id="MobiDB-lite"/>
    </source>
</evidence>
<keyword evidence="4" id="KW-1185">Reference proteome</keyword>
<sequence length="277" mass="29093">MTTTTALRAAARGSDRDPSTVVVNGRLEQSPDPGSLPARASRGTLLLRDDSSRGAVTDLADSVRLLSAVAQSGAHDRVVRVYRPWPTVALTRRERLMPGFDAACVAARARGFEPVVRPTGGRAVAYDPSCLVVDVVDSERSGRGDATSAFVSIGERFVDALIEVGVDARLGPVPDEYCPGDYSVNARGAVKLVGTAQRVVRGARLVSGSLPLGSVDALVEVLTAVNAALDFEWNPATFGSVALEVPDARPVDVEEAIIESLLLGDAVPATLVELLRP</sequence>